<evidence type="ECO:0000313" key="6">
    <source>
        <dbReference type="Proteomes" id="UP001558652"/>
    </source>
</evidence>
<dbReference type="Pfam" id="PF08389">
    <property type="entry name" value="Xpo1"/>
    <property type="match status" value="1"/>
</dbReference>
<dbReference type="InterPro" id="IPR045478">
    <property type="entry name" value="Exportin-5_C"/>
</dbReference>
<dbReference type="InterPro" id="IPR045065">
    <property type="entry name" value="XPO1/5"/>
</dbReference>
<dbReference type="PANTHER" id="PTHR11223:SF3">
    <property type="entry name" value="EXPORTIN-5"/>
    <property type="match status" value="1"/>
</dbReference>
<dbReference type="AlphaFoldDB" id="A0ABD0YS32"/>
<keyword evidence="6" id="KW-1185">Reference proteome</keyword>
<dbReference type="InterPro" id="IPR013598">
    <property type="entry name" value="Exportin-1/Importin-b-like"/>
</dbReference>
<dbReference type="InterPro" id="IPR011989">
    <property type="entry name" value="ARM-like"/>
</dbReference>
<dbReference type="Pfam" id="PF03810">
    <property type="entry name" value="IBN_N"/>
    <property type="match status" value="1"/>
</dbReference>
<evidence type="ECO:0000259" key="3">
    <source>
        <dbReference type="Pfam" id="PF08389"/>
    </source>
</evidence>
<name>A0ABD0YS32_9HEMI</name>
<organism evidence="5 6">
    <name type="scientific">Ranatra chinensis</name>
    <dbReference type="NCBI Taxonomy" id="642074"/>
    <lineage>
        <taxon>Eukaryota</taxon>
        <taxon>Metazoa</taxon>
        <taxon>Ecdysozoa</taxon>
        <taxon>Arthropoda</taxon>
        <taxon>Hexapoda</taxon>
        <taxon>Insecta</taxon>
        <taxon>Pterygota</taxon>
        <taxon>Neoptera</taxon>
        <taxon>Paraneoptera</taxon>
        <taxon>Hemiptera</taxon>
        <taxon>Heteroptera</taxon>
        <taxon>Panheteroptera</taxon>
        <taxon>Nepomorpha</taxon>
        <taxon>Nepidae</taxon>
        <taxon>Ranatrinae</taxon>
        <taxon>Ranatra</taxon>
    </lineage>
</organism>
<reference evidence="5 6" key="1">
    <citation type="submission" date="2024-07" db="EMBL/GenBank/DDBJ databases">
        <title>Chromosome-level genome assembly of the water stick insect Ranatra chinensis (Heteroptera: Nepidae).</title>
        <authorList>
            <person name="Liu X."/>
        </authorList>
    </citation>
    <scope>NUCLEOTIDE SEQUENCE [LARGE SCALE GENOMIC DNA]</scope>
    <source>
        <strain evidence="5">Cailab_2021Rc</strain>
        <tissue evidence="5">Muscle</tissue>
    </source>
</reference>
<comment type="similarity">
    <text evidence="1">Belongs to the exportin family.</text>
</comment>
<evidence type="ECO:0000256" key="1">
    <source>
        <dbReference type="ARBA" id="ARBA00009466"/>
    </source>
</evidence>
<dbReference type="EMBL" id="JBFDAA010000013">
    <property type="protein sequence ID" value="KAL1122618.1"/>
    <property type="molecule type" value="Genomic_DNA"/>
</dbReference>
<feature type="domain" description="Exportin-5 C-terminal" evidence="4">
    <location>
        <begin position="290"/>
        <end position="1106"/>
    </location>
</feature>
<feature type="domain" description="Importin N-terminal" evidence="2">
    <location>
        <begin position="13"/>
        <end position="76"/>
    </location>
</feature>
<evidence type="ECO:0000259" key="4">
    <source>
        <dbReference type="Pfam" id="PF19273"/>
    </source>
</evidence>
<sequence>MDPQVSQAERLEAYNQCELFKEKNPLCVQCGLYLAQRPEFSHFVRHFGLQLMEHCIKYRWYNMSQQEKLFIKENAMRLVECGMDSLLMEKAHMRDALSRVVVEMIKREWPQQWATLLVELNHCCQRGCVQTELVLLVLLRLVEDVAVLQTLESNQRRKDIYQALTVNMADLFSFFLGLLEKHLEQFRTFSAVGNLVETNSHARVVQVVLLTLSGFVEWVAMSHIMADDGRLLQILCLLLNNEHFQDCAADCLLLIVSRKGKIEERRPLLILFSADAMRCIFQSADTFVNKNYQFLKKLARLLSGLGTQLCSLWAKDGQARPPNFETFLQAIVAFSHHPSLTLVSYSNSLWIAFMKHDHISKDDVFLSFVPKWVEAAGLKIVKVLYPSSKANILPNTPEAFAVLDYYAEDEFNAFFHRYRAEALETMKQATLIAPLVTFLFVERWLQVQIQDTIAKGSTEPCTFISRTYLEWEALSLAADAVLGKLVMAKERPEVGSGLRLLDLCLALEPSDPLILSAMLSCISALFVFLSMAPPETTAIYLPRVLDKIFATLVFTLPGETKNQRSRGVKNLRRHAASLMVKIAHKYPLLLLPMFSRIHTIVLGLQNKPDTLSTMEAICLQEALLLISNHLCDYERQCRFVSEVVSPVSRPWLTMSTSAFTSTTAFMAYVGLDRPPVEPSSDDTNGQNRSQIMWCLDVLIAVVKRSSWPSDPELAARGGFLVGTTAQGNPVYRHPATPHILPLLPGLLTLLHSLNALSMPQALTHLSEGYQGAYQMLEVDRQNLMGLVNSSATASAATAATSTTPLQRMQHFVSSVHENAYHALAHAFQSLSHDVYNVDNIGYSLVATVFSNLEFVPDHKIRSLVRVFLKSFINSCPPACYDTVLLPVLAHFTPYMFERLSARWQHLMELRENGNIDDENTDTQEMLEDMLNRTLTREYLDVLKALLFGGMDNSGNSMEDESETFSELGVKVLGYDTTCHAITLCLLKAITWADSTGSLKATSLLGGVMNQLVSIGKVSSELGGHVLTSVLLGLQQHGQHDTNLGSLLLLGTQLYALLRPLSPQILEIMKQIPNVNIMDLQKLDDRMLKEVQKGNKVEKGKKEMFKKVTSPLIACDVGQLFRKKVFIRDLPRLETPKPLKIPLDAFTSDGVLSKLYEQ</sequence>
<dbReference type="PANTHER" id="PTHR11223">
    <property type="entry name" value="EXPORTIN 1/5"/>
    <property type="match status" value="1"/>
</dbReference>
<protein>
    <recommendedName>
        <fullName evidence="7">Exportin-5</fullName>
    </recommendedName>
</protein>
<gene>
    <name evidence="5" type="ORF">AAG570_002945</name>
</gene>
<evidence type="ECO:0008006" key="7">
    <source>
        <dbReference type="Google" id="ProtNLM"/>
    </source>
</evidence>
<evidence type="ECO:0000313" key="5">
    <source>
        <dbReference type="EMBL" id="KAL1122618.1"/>
    </source>
</evidence>
<dbReference type="Pfam" id="PF19273">
    <property type="entry name" value="Exportin-5"/>
    <property type="match status" value="1"/>
</dbReference>
<dbReference type="InterPro" id="IPR016024">
    <property type="entry name" value="ARM-type_fold"/>
</dbReference>
<evidence type="ECO:0000259" key="2">
    <source>
        <dbReference type="Pfam" id="PF03810"/>
    </source>
</evidence>
<dbReference type="Gene3D" id="1.25.10.10">
    <property type="entry name" value="Leucine-rich Repeat Variant"/>
    <property type="match status" value="1"/>
</dbReference>
<dbReference type="GO" id="GO:0006611">
    <property type="term" value="P:protein export from nucleus"/>
    <property type="evidence" value="ECO:0007669"/>
    <property type="project" value="UniProtKB-ARBA"/>
</dbReference>
<comment type="caution">
    <text evidence="5">The sequence shown here is derived from an EMBL/GenBank/DDBJ whole genome shotgun (WGS) entry which is preliminary data.</text>
</comment>
<proteinExistence type="inferred from homology"/>
<dbReference type="Proteomes" id="UP001558652">
    <property type="component" value="Unassembled WGS sequence"/>
</dbReference>
<accession>A0ABD0YS32</accession>
<feature type="domain" description="Exportin-1/Importin-beta-like" evidence="3">
    <location>
        <begin position="91"/>
        <end position="252"/>
    </location>
</feature>
<dbReference type="InterPro" id="IPR001494">
    <property type="entry name" value="Importin-beta_N"/>
</dbReference>
<dbReference type="SUPFAM" id="SSF48371">
    <property type="entry name" value="ARM repeat"/>
    <property type="match status" value="1"/>
</dbReference>